<evidence type="ECO:0000313" key="3">
    <source>
        <dbReference type="Proteomes" id="UP001589750"/>
    </source>
</evidence>
<name>A0ABV5K5C4_9ACTN</name>
<comment type="caution">
    <text evidence="2">The sequence shown here is derived from an EMBL/GenBank/DDBJ whole genome shotgun (WGS) entry which is preliminary data.</text>
</comment>
<evidence type="ECO:0008006" key="4">
    <source>
        <dbReference type="Google" id="ProtNLM"/>
    </source>
</evidence>
<dbReference type="RefSeq" id="WP_140010849.1">
    <property type="nucleotide sequence ID" value="NZ_JBHMDG010000002.1"/>
</dbReference>
<accession>A0ABV5K5C4</accession>
<keyword evidence="3" id="KW-1185">Reference proteome</keyword>
<evidence type="ECO:0000313" key="2">
    <source>
        <dbReference type="EMBL" id="MFB9311944.1"/>
    </source>
</evidence>
<dbReference type="EMBL" id="JBHMDG010000002">
    <property type="protein sequence ID" value="MFB9311944.1"/>
    <property type="molecule type" value="Genomic_DNA"/>
</dbReference>
<protein>
    <recommendedName>
        <fullName evidence="4">Secreted protein</fullName>
    </recommendedName>
</protein>
<sequence length="1036" mass="111295">MPGVADLIALVRAVDHDGAVSLVEKLDGAAKVEAGTWFDTSGPWFRDLGHGLLPERADVLRLRWIEARCAVALLPPEAAADRIRWTLLDDATSVLADGFVRRVEEADPGWRSRFLATTAAALNAIPTDGWRLLLRLGPPDGTFREAMDARFLVLRKQSPLDLLLAEVDPGDTLLHLVGSGQLGQWRLELTTEDVADLVDRDLVDRDLLVSQTLAALDDDSRPSNQRVLASLLRSLGVTPADLTGGLAQAHALVLERHVSVADLVLPLAVDLADAAGLARLAGVVATRPERRLRESLLTRLTEAEVVTRLGAPACRDAIRTCVEHDDHASFQVRAAEALVVLGHADPPPTTGERDVSEAWSHPPTPAGGRKPPVVPAALPRWTSLLRRGRNVRVLEEDWVVDEVLRAMAADRFDSDVFVTEHRALLVQGTLLVGRLCRQLEILFERGGLSAAYAAALVVADVAAEQRTAGLHDLLRLLARYARLRAGAPGPHIRALAADAETRTATKAAREARVLVDRLGATVAASMPATSAMSLSLWSLALDPSPGDQRVSVGREDDLVTLAARVGDDGLQRYHLLLTNDLPDGWVRPDVLLADLTRATRRFADADLRDAVRDAPLASLDVAPGAYDPWPSPYPGPVGAAVGLWASGALTLETYPRLWSARSETELGPGLENPVLWDFPGRRPPVLRLDRSIRSADPLLPHALSSPPTRVLLLHACEALLLAPRRASPLSTPSRYDGTLALDELVHRIPEGPIGPLDLVLALHRLRPWGDDAVDRLDELDAQLLTDPAVSGPDPMPVADVVRRWVEGGGLPALRSEVDEAPGPAAWRHALDDGPVSWAETHVAPSGVLSERGRGTAAALLRIVPRRPDLAIPWAHHRDFIAPAEVAALLTLHGHGPAVADRLVGALVGSDLSREEVVAEVARRGTPERLDPDLLRTAVLDHAARGLLTPARATPVLRTLFHHGGLPTWWPVAIALAASAATAPRVPAGLADLLSLLADVVVEVPDHRLPPEIHELATRPARSRARSEAARLVAAAS</sequence>
<gene>
    <name evidence="2" type="ORF">ACFFRI_02715</name>
</gene>
<organism evidence="2 3">
    <name type="scientific">Nocardioides plantarum</name>
    <dbReference type="NCBI Taxonomy" id="29299"/>
    <lineage>
        <taxon>Bacteria</taxon>
        <taxon>Bacillati</taxon>
        <taxon>Actinomycetota</taxon>
        <taxon>Actinomycetes</taxon>
        <taxon>Propionibacteriales</taxon>
        <taxon>Nocardioidaceae</taxon>
        <taxon>Nocardioides</taxon>
    </lineage>
</organism>
<feature type="region of interest" description="Disordered" evidence="1">
    <location>
        <begin position="344"/>
        <end position="373"/>
    </location>
</feature>
<proteinExistence type="predicted"/>
<evidence type="ECO:0000256" key="1">
    <source>
        <dbReference type="SAM" id="MobiDB-lite"/>
    </source>
</evidence>
<reference evidence="2 3" key="1">
    <citation type="submission" date="2024-09" db="EMBL/GenBank/DDBJ databases">
        <authorList>
            <person name="Sun Q."/>
            <person name="Mori K."/>
        </authorList>
    </citation>
    <scope>NUCLEOTIDE SEQUENCE [LARGE SCALE GENOMIC DNA]</scope>
    <source>
        <strain evidence="2 3">JCM 9626</strain>
    </source>
</reference>
<dbReference type="Proteomes" id="UP001589750">
    <property type="component" value="Unassembled WGS sequence"/>
</dbReference>